<accession>A0A346Y3E6</accession>
<reference evidence="2 3" key="1">
    <citation type="submission" date="2018-09" db="EMBL/GenBank/DDBJ databases">
        <title>Complete genome sequence of Euzebya sp. DY32-46 isolated from seawater of Pacific Ocean.</title>
        <authorList>
            <person name="Xu L."/>
            <person name="Wu Y.-H."/>
            <person name="Xu X.-W."/>
        </authorList>
    </citation>
    <scope>NUCLEOTIDE SEQUENCE [LARGE SCALE GENOMIC DNA]</scope>
    <source>
        <strain evidence="2 3">DY32-46</strain>
    </source>
</reference>
<keyword evidence="3" id="KW-1185">Reference proteome</keyword>
<proteinExistence type="predicted"/>
<dbReference type="AlphaFoldDB" id="A0A346Y3E6"/>
<dbReference type="KEGG" id="euz:DVS28_a4327"/>
<evidence type="ECO:0000313" key="3">
    <source>
        <dbReference type="Proteomes" id="UP000264006"/>
    </source>
</evidence>
<evidence type="ECO:0000313" key="2">
    <source>
        <dbReference type="EMBL" id="AXV08993.1"/>
    </source>
</evidence>
<protein>
    <submittedName>
        <fullName evidence="2">Uncharacterized protein</fullName>
    </submittedName>
</protein>
<name>A0A346Y3E6_9ACTN</name>
<sequence length="51" mass="5081">MPSAPATTRSAVTLPFPRTVDTIATADHVIDLGPGGGDEGGRVVATGPRPP</sequence>
<gene>
    <name evidence="2" type="ORF">DVS28_a4327</name>
</gene>
<dbReference type="InterPro" id="IPR027417">
    <property type="entry name" value="P-loop_NTPase"/>
</dbReference>
<dbReference type="EMBL" id="CP031165">
    <property type="protein sequence ID" value="AXV08993.1"/>
    <property type="molecule type" value="Genomic_DNA"/>
</dbReference>
<dbReference type="RefSeq" id="WP_164710868.1">
    <property type="nucleotide sequence ID" value="NZ_CP031165.1"/>
</dbReference>
<dbReference type="Proteomes" id="UP000264006">
    <property type="component" value="Chromosome"/>
</dbReference>
<organism evidence="2 3">
    <name type="scientific">Euzebya pacifica</name>
    <dbReference type="NCBI Taxonomy" id="1608957"/>
    <lineage>
        <taxon>Bacteria</taxon>
        <taxon>Bacillati</taxon>
        <taxon>Actinomycetota</taxon>
        <taxon>Nitriliruptoria</taxon>
        <taxon>Euzebyales</taxon>
    </lineage>
</organism>
<dbReference type="Gene3D" id="3.40.50.300">
    <property type="entry name" value="P-loop containing nucleotide triphosphate hydrolases"/>
    <property type="match status" value="1"/>
</dbReference>
<feature type="region of interest" description="Disordered" evidence="1">
    <location>
        <begin position="29"/>
        <end position="51"/>
    </location>
</feature>
<evidence type="ECO:0000256" key="1">
    <source>
        <dbReference type="SAM" id="MobiDB-lite"/>
    </source>
</evidence>